<keyword evidence="2" id="KW-1185">Reference proteome</keyword>
<evidence type="ECO:0000313" key="1">
    <source>
        <dbReference type="EMBL" id="CAK5088363.1"/>
    </source>
</evidence>
<reference evidence="1" key="1">
    <citation type="submission" date="2023-11" db="EMBL/GenBank/DDBJ databases">
        <authorList>
            <person name="Poullet M."/>
        </authorList>
    </citation>
    <scope>NUCLEOTIDE SEQUENCE</scope>
    <source>
        <strain evidence="1">E1834</strain>
    </source>
</reference>
<sequence length="116" mass="14448">MRSHRRIRLLRERTRKALLEPRNQERNRRKTTLTKTNLRKAQRMRRRKRAATMRRRRAATRRRRAAIRARRERKKARRMRRKKAARKRMKAKAKKEERNNQNITSIPHFYSPLITL</sequence>
<gene>
    <name evidence="1" type="ORF">MENTE1834_LOCUS36010</name>
</gene>
<name>A0ACB1AB35_MELEN</name>
<accession>A0ACB1AB35</accession>
<organism evidence="1 2">
    <name type="scientific">Meloidogyne enterolobii</name>
    <name type="common">Root-knot nematode worm</name>
    <name type="synonym">Meloidogyne mayaguensis</name>
    <dbReference type="NCBI Taxonomy" id="390850"/>
    <lineage>
        <taxon>Eukaryota</taxon>
        <taxon>Metazoa</taxon>
        <taxon>Ecdysozoa</taxon>
        <taxon>Nematoda</taxon>
        <taxon>Chromadorea</taxon>
        <taxon>Rhabditida</taxon>
        <taxon>Tylenchina</taxon>
        <taxon>Tylenchomorpha</taxon>
        <taxon>Tylenchoidea</taxon>
        <taxon>Meloidogynidae</taxon>
        <taxon>Meloidogyninae</taxon>
        <taxon>Meloidogyne</taxon>
    </lineage>
</organism>
<dbReference type="EMBL" id="CAVMJV010000071">
    <property type="protein sequence ID" value="CAK5088363.1"/>
    <property type="molecule type" value="Genomic_DNA"/>
</dbReference>
<protein>
    <submittedName>
        <fullName evidence="1">Uncharacterized protein</fullName>
    </submittedName>
</protein>
<evidence type="ECO:0000313" key="2">
    <source>
        <dbReference type="Proteomes" id="UP001497535"/>
    </source>
</evidence>
<proteinExistence type="predicted"/>
<dbReference type="Proteomes" id="UP001497535">
    <property type="component" value="Unassembled WGS sequence"/>
</dbReference>
<comment type="caution">
    <text evidence="1">The sequence shown here is derived from an EMBL/GenBank/DDBJ whole genome shotgun (WGS) entry which is preliminary data.</text>
</comment>